<protein>
    <submittedName>
        <fullName evidence="1">Uncharacterized protein</fullName>
    </submittedName>
</protein>
<proteinExistence type="predicted"/>
<dbReference type="Proteomes" id="UP000076722">
    <property type="component" value="Unassembled WGS sequence"/>
</dbReference>
<accession>A0A164QS19</accession>
<evidence type="ECO:0000313" key="1">
    <source>
        <dbReference type="EMBL" id="KZS89912.1"/>
    </source>
</evidence>
<dbReference type="AlphaFoldDB" id="A0A164QS19"/>
<name>A0A164QS19_9AGAM</name>
<sequence length="300" mass="34442">MPTDPLAAYTANDDVNTIRRSLFTFIPVWILFVLTEACPHTIPNVQNLFMLRYLSILGIYFNDPSDFRRFMRTHHILVTGSVALHLWNGDHLWFPPNLDLLCTIHSFPFLHQYLLDNDYHASLGPIPNPLSRYVHTHPSTTELTPYVRANSDGSSSTIHILCSTTDNPVTPIFDFHSTITMNYVTADTIVSLYPSLTEAHRGIFQNLNVRRECESELDNEMRKYNKRGYSLYTHAPPHTYCDILCPNIVRCVGDTYTSYMHFNNSTAITPAQTLSFHRTWSLNTWGPCGNPTRRLQAQPY</sequence>
<evidence type="ECO:0000313" key="2">
    <source>
        <dbReference type="Proteomes" id="UP000076722"/>
    </source>
</evidence>
<dbReference type="EMBL" id="KV419424">
    <property type="protein sequence ID" value="KZS89912.1"/>
    <property type="molecule type" value="Genomic_DNA"/>
</dbReference>
<dbReference type="OrthoDB" id="3183574at2759"/>
<keyword evidence="2" id="KW-1185">Reference proteome</keyword>
<gene>
    <name evidence="1" type="ORF">SISNIDRAFT_488775</name>
</gene>
<organism evidence="1 2">
    <name type="scientific">Sistotremastrum niveocremeum HHB9708</name>
    <dbReference type="NCBI Taxonomy" id="1314777"/>
    <lineage>
        <taxon>Eukaryota</taxon>
        <taxon>Fungi</taxon>
        <taxon>Dikarya</taxon>
        <taxon>Basidiomycota</taxon>
        <taxon>Agaricomycotina</taxon>
        <taxon>Agaricomycetes</taxon>
        <taxon>Sistotremastrales</taxon>
        <taxon>Sistotremastraceae</taxon>
        <taxon>Sertulicium</taxon>
        <taxon>Sertulicium niveocremeum</taxon>
    </lineage>
</organism>
<reference evidence="1 2" key="1">
    <citation type="journal article" date="2016" name="Mol. Biol. Evol.">
        <title>Comparative Genomics of Early-Diverging Mushroom-Forming Fungi Provides Insights into the Origins of Lignocellulose Decay Capabilities.</title>
        <authorList>
            <person name="Nagy L.G."/>
            <person name="Riley R."/>
            <person name="Tritt A."/>
            <person name="Adam C."/>
            <person name="Daum C."/>
            <person name="Floudas D."/>
            <person name="Sun H."/>
            <person name="Yadav J.S."/>
            <person name="Pangilinan J."/>
            <person name="Larsson K.H."/>
            <person name="Matsuura K."/>
            <person name="Barry K."/>
            <person name="Labutti K."/>
            <person name="Kuo R."/>
            <person name="Ohm R.A."/>
            <person name="Bhattacharya S.S."/>
            <person name="Shirouzu T."/>
            <person name="Yoshinaga Y."/>
            <person name="Martin F.M."/>
            <person name="Grigoriev I.V."/>
            <person name="Hibbett D.S."/>
        </authorList>
    </citation>
    <scope>NUCLEOTIDE SEQUENCE [LARGE SCALE GENOMIC DNA]</scope>
    <source>
        <strain evidence="1 2">HHB9708</strain>
    </source>
</reference>